<evidence type="ECO:0000256" key="5">
    <source>
        <dbReference type="RuleBase" id="RU363041"/>
    </source>
</evidence>
<accession>A0A6M1RUU7</accession>
<dbReference type="EMBL" id="JAAKYA010000051">
    <property type="protein sequence ID" value="NGO39191.1"/>
    <property type="molecule type" value="Genomic_DNA"/>
</dbReference>
<feature type="transmembrane region" description="Helical" evidence="5">
    <location>
        <begin position="75"/>
        <end position="93"/>
    </location>
</feature>
<comment type="caution">
    <text evidence="6">The sequence shown here is derived from an EMBL/GenBank/DDBJ whole genome shotgun (WGS) entry which is preliminary data.</text>
</comment>
<comment type="similarity">
    <text evidence="5">Belongs to the 4-toluene sulfonate uptake permease (TSUP) (TC 2.A.102) family.</text>
</comment>
<dbReference type="AlphaFoldDB" id="A0A6M1RUU7"/>
<dbReference type="InterPro" id="IPR051598">
    <property type="entry name" value="TSUP/Inactive_protease-like"/>
</dbReference>
<evidence type="ECO:0000313" key="6">
    <source>
        <dbReference type="EMBL" id="NGO39191.1"/>
    </source>
</evidence>
<organism evidence="6 7">
    <name type="scientific">Limisphaera ngatamarikiensis</name>
    <dbReference type="NCBI Taxonomy" id="1324935"/>
    <lineage>
        <taxon>Bacteria</taxon>
        <taxon>Pseudomonadati</taxon>
        <taxon>Verrucomicrobiota</taxon>
        <taxon>Verrucomicrobiia</taxon>
        <taxon>Limisphaerales</taxon>
        <taxon>Limisphaeraceae</taxon>
        <taxon>Limisphaera</taxon>
    </lineage>
</organism>
<evidence type="ECO:0000256" key="3">
    <source>
        <dbReference type="ARBA" id="ARBA00022989"/>
    </source>
</evidence>
<dbReference type="InterPro" id="IPR002781">
    <property type="entry name" value="TM_pro_TauE-like"/>
</dbReference>
<dbReference type="GO" id="GO:0005886">
    <property type="term" value="C:plasma membrane"/>
    <property type="evidence" value="ECO:0007669"/>
    <property type="project" value="UniProtKB-SubCell"/>
</dbReference>
<reference evidence="6 7" key="1">
    <citation type="submission" date="2020-02" db="EMBL/GenBank/DDBJ databases">
        <title>Draft genome sequence of Limisphaera ngatamarikiensis NGM72.4T, a thermophilic Verrucomicrobia grouped in subdivision 3.</title>
        <authorList>
            <person name="Carere C.R."/>
            <person name="Steen J."/>
            <person name="Hugenholtz P."/>
            <person name="Stott M.B."/>
        </authorList>
    </citation>
    <scope>NUCLEOTIDE SEQUENCE [LARGE SCALE GENOMIC DNA]</scope>
    <source>
        <strain evidence="6 7">NGM72.4</strain>
    </source>
</reference>
<evidence type="ECO:0000313" key="7">
    <source>
        <dbReference type="Proteomes" id="UP000477311"/>
    </source>
</evidence>
<proteinExistence type="inferred from homology"/>
<evidence type="ECO:0000256" key="4">
    <source>
        <dbReference type="ARBA" id="ARBA00023136"/>
    </source>
</evidence>
<protein>
    <recommendedName>
        <fullName evidence="5">Probable membrane transporter protein</fullName>
    </recommendedName>
</protein>
<name>A0A6M1RUU7_9BACT</name>
<feature type="transmembrane region" description="Helical" evidence="5">
    <location>
        <begin position="45"/>
        <end position="63"/>
    </location>
</feature>
<gene>
    <name evidence="6" type="ORF">G4L39_07240</name>
</gene>
<evidence type="ECO:0000256" key="1">
    <source>
        <dbReference type="ARBA" id="ARBA00004141"/>
    </source>
</evidence>
<keyword evidence="2 5" id="KW-0812">Transmembrane</keyword>
<keyword evidence="4 5" id="KW-0472">Membrane</keyword>
<dbReference type="PANTHER" id="PTHR43701:SF2">
    <property type="entry name" value="MEMBRANE TRANSPORTER PROTEIN YJNA-RELATED"/>
    <property type="match status" value="1"/>
</dbReference>
<sequence length="121" mass="12665">MHYLLAAGIGLVSGLASGLFGVGGGIVMVPAMTLLLSPPIRDIKQAVGTSLLVIIPTALVGAGKHWTQGNVEWRTALALFPMALVGGYLGAWLTTRIPADDLKRLFGGFLMLVSLKLLLGR</sequence>
<keyword evidence="5" id="KW-1003">Cell membrane</keyword>
<keyword evidence="7" id="KW-1185">Reference proteome</keyword>
<dbReference type="Proteomes" id="UP000477311">
    <property type="component" value="Unassembled WGS sequence"/>
</dbReference>
<keyword evidence="3 5" id="KW-1133">Transmembrane helix</keyword>
<dbReference type="PANTHER" id="PTHR43701">
    <property type="entry name" value="MEMBRANE TRANSPORTER PROTEIN MJ0441-RELATED"/>
    <property type="match status" value="1"/>
</dbReference>
<dbReference type="Pfam" id="PF01925">
    <property type="entry name" value="TauE"/>
    <property type="match status" value="1"/>
</dbReference>
<comment type="subcellular location">
    <subcellularLocation>
        <location evidence="5">Cell membrane</location>
        <topology evidence="5">Multi-pass membrane protein</topology>
    </subcellularLocation>
    <subcellularLocation>
        <location evidence="1">Membrane</location>
        <topology evidence="1">Multi-pass membrane protein</topology>
    </subcellularLocation>
</comment>
<feature type="transmembrane region" description="Helical" evidence="5">
    <location>
        <begin position="105"/>
        <end position="120"/>
    </location>
</feature>
<evidence type="ECO:0000256" key="2">
    <source>
        <dbReference type="ARBA" id="ARBA00022692"/>
    </source>
</evidence>
<dbReference type="RefSeq" id="WP_165107063.1">
    <property type="nucleotide sequence ID" value="NZ_JAAKYA010000051.1"/>
</dbReference>